<keyword evidence="2" id="KW-1185">Reference proteome</keyword>
<dbReference type="AlphaFoldDB" id="A0A9P5Z126"/>
<accession>A0A9P5Z126</accession>
<dbReference type="EMBL" id="MU155217">
    <property type="protein sequence ID" value="KAF9479252.1"/>
    <property type="molecule type" value="Genomic_DNA"/>
</dbReference>
<comment type="caution">
    <text evidence="1">The sequence shown here is derived from an EMBL/GenBank/DDBJ whole genome shotgun (WGS) entry which is preliminary data.</text>
</comment>
<sequence length="211" mass="24793">MSLCHVSSFWRMVALDCPALWSHLRLHMRVTMQYAEWAVHKGDIEFIQWWRTNQGARLPYLLIRMSFRSKIDNPNVYDVDGMNFVMEYLITAQYIHVRDTLFWSLLAHWTRSQSRPLFSNLHTLAGSNGFFNFGKFYNSQMFIGYASGAAPSSLRRLCMTYYTLERELIPTYWSMLTDISLHHTRASRKSRAMRAWSQTVPDDATLDSVNE</sequence>
<name>A0A9P5Z126_9AGAR</name>
<reference evidence="1" key="1">
    <citation type="submission" date="2020-11" db="EMBL/GenBank/DDBJ databases">
        <authorList>
            <consortium name="DOE Joint Genome Institute"/>
            <person name="Ahrendt S."/>
            <person name="Riley R."/>
            <person name="Andreopoulos W."/>
            <person name="Labutti K."/>
            <person name="Pangilinan J."/>
            <person name="Ruiz-Duenas F.J."/>
            <person name="Barrasa J.M."/>
            <person name="Sanchez-Garcia M."/>
            <person name="Camarero S."/>
            <person name="Miyauchi S."/>
            <person name="Serrano A."/>
            <person name="Linde D."/>
            <person name="Babiker R."/>
            <person name="Drula E."/>
            <person name="Ayuso-Fernandez I."/>
            <person name="Pacheco R."/>
            <person name="Padilla G."/>
            <person name="Ferreira P."/>
            <person name="Barriuso J."/>
            <person name="Kellner H."/>
            <person name="Castanera R."/>
            <person name="Alfaro M."/>
            <person name="Ramirez L."/>
            <person name="Pisabarro A.G."/>
            <person name="Kuo A."/>
            <person name="Tritt A."/>
            <person name="Lipzen A."/>
            <person name="He G."/>
            <person name="Yan M."/>
            <person name="Ng V."/>
            <person name="Cullen D."/>
            <person name="Martin F."/>
            <person name="Rosso M.-N."/>
            <person name="Henrissat B."/>
            <person name="Hibbett D."/>
            <person name="Martinez A.T."/>
            <person name="Grigoriev I.V."/>
        </authorList>
    </citation>
    <scope>NUCLEOTIDE SEQUENCE</scope>
    <source>
        <strain evidence="1">CIRM-BRFM 674</strain>
    </source>
</reference>
<dbReference type="Proteomes" id="UP000807469">
    <property type="component" value="Unassembled WGS sequence"/>
</dbReference>
<proteinExistence type="predicted"/>
<evidence type="ECO:0000313" key="2">
    <source>
        <dbReference type="Proteomes" id="UP000807469"/>
    </source>
</evidence>
<evidence type="ECO:0000313" key="1">
    <source>
        <dbReference type="EMBL" id="KAF9479252.1"/>
    </source>
</evidence>
<protein>
    <recommendedName>
        <fullName evidence="3">F-box domain-containing protein</fullName>
    </recommendedName>
</protein>
<evidence type="ECO:0008006" key="3">
    <source>
        <dbReference type="Google" id="ProtNLM"/>
    </source>
</evidence>
<gene>
    <name evidence="1" type="ORF">BDN70DRAFT_932744</name>
</gene>
<organism evidence="1 2">
    <name type="scientific">Pholiota conissans</name>
    <dbReference type="NCBI Taxonomy" id="109636"/>
    <lineage>
        <taxon>Eukaryota</taxon>
        <taxon>Fungi</taxon>
        <taxon>Dikarya</taxon>
        <taxon>Basidiomycota</taxon>
        <taxon>Agaricomycotina</taxon>
        <taxon>Agaricomycetes</taxon>
        <taxon>Agaricomycetidae</taxon>
        <taxon>Agaricales</taxon>
        <taxon>Agaricineae</taxon>
        <taxon>Strophariaceae</taxon>
        <taxon>Pholiota</taxon>
    </lineage>
</organism>